<proteinExistence type="predicted"/>
<feature type="region of interest" description="Disordered" evidence="1">
    <location>
        <begin position="1596"/>
        <end position="1689"/>
    </location>
</feature>
<evidence type="ECO:0000259" key="4">
    <source>
        <dbReference type="Pfam" id="PF25597"/>
    </source>
</evidence>
<feature type="region of interest" description="Disordered" evidence="1">
    <location>
        <begin position="1448"/>
        <end position="1476"/>
    </location>
</feature>
<dbReference type="InterPro" id="IPR057670">
    <property type="entry name" value="SH3_retrovirus"/>
</dbReference>
<evidence type="ECO:0000313" key="5">
    <source>
        <dbReference type="EMBL" id="GEU89110.1"/>
    </source>
</evidence>
<dbReference type="Pfam" id="PF22936">
    <property type="entry name" value="Pol_BBD"/>
    <property type="match status" value="1"/>
</dbReference>
<gene>
    <name evidence="5" type="ORF">Tci_061088</name>
</gene>
<feature type="region of interest" description="Disordered" evidence="1">
    <location>
        <begin position="798"/>
        <end position="822"/>
    </location>
</feature>
<sequence>MGTFRETLAEGEEGALRLGPEQPHVYSDLSPEEKERNNSFRFGVLRILQEIELRRNLSSRILKASLGVLLRKIPSALRIPYVGPRPAEKSCRAAESEVGFVKGRAGRQSGASGGRGIVGSCAGRHQGFVDKTMLLMTMWINNRFRTWHSMWIMCFRPNAFDSDVDKAPIAQTMFMANLSSADPVYDVAGPSYDSNILSEVYDHDNYQDAVCELHEVHEMHDNVQPNYVVVSDAEYTSDSYMISYDQSSQRAGPNFKTHQSVDGVSSKYTCNTCLQGASNKKLSEINIFALIQLFSEFEKTCKKIITPKGLTEGERGFEQTKECYLIEVIPFFKTLKDHFEGIQKALTKEIKEMKAIFEQLEAKVDQNVINRKHVETEQKNILIANDNLIDDCLSKEVFFIAINSELAVSRFTEMHDAHTVVQARCLKLEAELFKLTDKFQKDDHNELVKRLSNLEITRAKHIDQTTTLLTENKNLKAQINEKMKCVTIDSVTSKIFAHGMYAIDVAPLPPRCRNNREVYLDYLKHLKESVATLREIVEEARAIVLLYLDSGCSKHMTMDRSRLRNFVKKFIKTVRFENDHFGAIIGYGDYVIGDSVIFRVYYVEGHGHNLYSVGQFCDSNLEVVFRKHSCYVRDTYGVELIKSSRGSNLYTISIEDMLKSSPICLLSVIASSFKPLEPDIGIFVGYAPSRKGYRIYNKRTQHIMETIHVQFDELSEPMAHVQLTTGPAPSFRMHGQISLGLVPNPVPASPYVPPTNKELEILFQPMFNEYLKHPRIERPVSPATAILVPVNSVNTPSSTIIDQDVPSPSHSPSSSALQSPCSHHGVIAGSTIIEDNIFAPVDNDPFVNVFAPEPSSEASSSGDIYKIKLDECGDVMKNKARLVAKGYRQEEGIDFEESFAPVAHIKTIRIFIANAASKNMTIYQMDVKTAFLNGLQVSQNPRGIFINQEKFALEILKKFGMDSCDHVDTPMVDRLKLDEVPLGIPVDQTRFCSMEQVKKGVVELYFVTTDYQLAYIFTKALLRERFEFYSRVLLFSHSCLIKMNIISVAVCSWWFDHSATYWFDHSLHSGLIIPLHIGLINTPHNDKMADENIPAPAPIRFNDQILPFAAWTCAYSFELDKTRFVLDANLLMEALEITPIDQAHQFVSPPSGDAIMDFVNELGYTEVIHFVSRMAVNNLPTKKGRKDKPHVILYCPFTKLIICHLGRIHNIHQRSASPFDLAEEDLELGNLKFISKGEVDEVFGMPIPNELISNNIRNAPYYNVYMEMVAKRDRKIVAEQGERRNPQLPSNPSRSLLKINQANQHMYLNLRKPRKNQQSLLMRSSHKWVSEGDEFDVERAIHMTLESFQAPSQAYVGDVAIREPVAEATRPLLVVEGKATEEASTGPSTQPQDDTSANIVHESPSPADAETGADIDKTNSGGDTKILQIDEDQGKDVHNQVNLEEKTTELDQGQAGSDPASSSVPPPSTPIIDLSPPKLVPATTQAPIFIATITTTTTTLPLPPPPPQQSTSDSELADLPYKINQTINTIVKEAVHIAFQAPLRDCFRELPEADMKEILHQRMFESGSYKSLPEHVALYESLEASMDQENRDEFLAKKDMSRKRRHDDQDPPLPPPDSDPSKKRRHDSGTSGSTQPPAPQSSAWKTSDTRETPSSSSKQKSASHSEQPIKEALMPDTADISNSKDTDSSYLSKIKPRLEWLKPISEEDIPETPEPDWFVPPNNMHEPENNWVNALANSFKDLAENKLLQKTSDMGSFIVWFCNRIGKKKLSKSDLEGQAFKDLEYLVSGNKGRRSALSISELKAAHYLDFGLEELVLSLWNESEHVYGISVVYIISYWWFKRKEFYITRHDGPSDQNQVRSHMRILSVISLKTYERYGYAFLKDIVLRRADYKEYKTSKADFKNLHPNDFEDLYLLHLQAIRQNSISLNQIGRFKEDYTIVSKPRAVIYKDRNDQKKMMRVTEVHIKMEMVSTYSGKDEFITACSYVTITFKEIMKVQAYVSRLPQL</sequence>
<feature type="region of interest" description="Disordered" evidence="1">
    <location>
        <begin position="1379"/>
        <end position="1436"/>
    </location>
</feature>
<name>A0A6L2NSI8_TANCI</name>
<feature type="domain" description="Retroviral polymerase SH3-like" evidence="4">
    <location>
        <begin position="680"/>
        <end position="714"/>
    </location>
</feature>
<dbReference type="EMBL" id="BKCJ010009890">
    <property type="protein sequence ID" value="GEU89110.1"/>
    <property type="molecule type" value="Genomic_DNA"/>
</dbReference>
<dbReference type="InterPro" id="IPR054722">
    <property type="entry name" value="PolX-like_BBD"/>
</dbReference>
<feature type="compositionally biased region" description="Polar residues" evidence="1">
    <location>
        <begin position="1382"/>
        <end position="1398"/>
    </location>
</feature>
<feature type="compositionally biased region" description="Polar residues" evidence="1">
    <location>
        <begin position="1629"/>
        <end position="1646"/>
    </location>
</feature>
<accession>A0A6L2NSI8</accession>
<protein>
    <submittedName>
        <fullName evidence="5">Retrovirus-related Pol polyprotein from transposon TNT 1-94</fullName>
    </submittedName>
</protein>
<evidence type="ECO:0000259" key="3">
    <source>
        <dbReference type="Pfam" id="PF22936"/>
    </source>
</evidence>
<dbReference type="Pfam" id="PF25597">
    <property type="entry name" value="SH3_retrovirus"/>
    <property type="match status" value="1"/>
</dbReference>
<dbReference type="InterPro" id="IPR013103">
    <property type="entry name" value="RVT_2"/>
</dbReference>
<feature type="compositionally biased region" description="Low complexity" evidence="1">
    <location>
        <begin position="806"/>
        <end position="822"/>
    </location>
</feature>
<feature type="region of interest" description="Disordered" evidence="1">
    <location>
        <begin position="12"/>
        <end position="32"/>
    </location>
</feature>
<feature type="compositionally biased region" description="Low complexity" evidence="1">
    <location>
        <begin position="1654"/>
        <end position="1665"/>
    </location>
</feature>
<reference evidence="5" key="1">
    <citation type="journal article" date="2019" name="Sci. Rep.">
        <title>Draft genome of Tanacetum cinerariifolium, the natural source of mosquito coil.</title>
        <authorList>
            <person name="Yamashiro T."/>
            <person name="Shiraishi A."/>
            <person name="Satake H."/>
            <person name="Nakayama K."/>
        </authorList>
    </citation>
    <scope>NUCLEOTIDE SEQUENCE</scope>
</reference>
<dbReference type="Pfam" id="PF07727">
    <property type="entry name" value="RVT_2"/>
    <property type="match status" value="1"/>
</dbReference>
<evidence type="ECO:0000259" key="2">
    <source>
        <dbReference type="Pfam" id="PF07727"/>
    </source>
</evidence>
<organism evidence="5">
    <name type="scientific">Tanacetum cinerariifolium</name>
    <name type="common">Dalmatian daisy</name>
    <name type="synonym">Chrysanthemum cinerariifolium</name>
    <dbReference type="NCBI Taxonomy" id="118510"/>
    <lineage>
        <taxon>Eukaryota</taxon>
        <taxon>Viridiplantae</taxon>
        <taxon>Streptophyta</taxon>
        <taxon>Embryophyta</taxon>
        <taxon>Tracheophyta</taxon>
        <taxon>Spermatophyta</taxon>
        <taxon>Magnoliopsida</taxon>
        <taxon>eudicotyledons</taxon>
        <taxon>Gunneridae</taxon>
        <taxon>Pentapetalae</taxon>
        <taxon>asterids</taxon>
        <taxon>campanulids</taxon>
        <taxon>Asterales</taxon>
        <taxon>Asteraceae</taxon>
        <taxon>Asteroideae</taxon>
        <taxon>Anthemideae</taxon>
        <taxon>Anthemidinae</taxon>
        <taxon>Tanacetum</taxon>
    </lineage>
</organism>
<feature type="domain" description="Retrovirus-related Pol polyprotein from transposon TNT 1-94-like beta-barrel" evidence="3">
    <location>
        <begin position="547"/>
        <end position="619"/>
    </location>
</feature>
<evidence type="ECO:0000256" key="1">
    <source>
        <dbReference type="SAM" id="MobiDB-lite"/>
    </source>
</evidence>
<comment type="caution">
    <text evidence="5">The sequence shown here is derived from an EMBL/GenBank/DDBJ whole genome shotgun (WGS) entry which is preliminary data.</text>
</comment>
<feature type="domain" description="Reverse transcriptase Ty1/copia-type" evidence="2">
    <location>
        <begin position="864"/>
        <end position="934"/>
    </location>
</feature>